<dbReference type="InterPro" id="IPR008250">
    <property type="entry name" value="ATPase_P-typ_transduc_dom_A_sf"/>
</dbReference>
<evidence type="ECO:0000313" key="4">
    <source>
        <dbReference type="EMBL" id="PPR91122.1"/>
    </source>
</evidence>
<dbReference type="InterPro" id="IPR059000">
    <property type="entry name" value="ATPase_P-type_domA"/>
</dbReference>
<dbReference type="SUPFAM" id="SSF81653">
    <property type="entry name" value="Calcium ATPase, transduction domain A"/>
    <property type="match status" value="1"/>
</dbReference>
<keyword evidence="2" id="KW-0732">Signal</keyword>
<dbReference type="GO" id="GO:0005886">
    <property type="term" value="C:plasma membrane"/>
    <property type="evidence" value="ECO:0007669"/>
    <property type="project" value="TreeGrafter"/>
</dbReference>
<organism evidence="4 5">
    <name type="scientific">Gossypium barbadense</name>
    <name type="common">Sea Island cotton</name>
    <name type="synonym">Hibiscus barbadensis</name>
    <dbReference type="NCBI Taxonomy" id="3634"/>
    <lineage>
        <taxon>Eukaryota</taxon>
        <taxon>Viridiplantae</taxon>
        <taxon>Streptophyta</taxon>
        <taxon>Embryophyta</taxon>
        <taxon>Tracheophyta</taxon>
        <taxon>Spermatophyta</taxon>
        <taxon>Magnoliopsida</taxon>
        <taxon>eudicotyledons</taxon>
        <taxon>Gunneridae</taxon>
        <taxon>Pentapetalae</taxon>
        <taxon>rosids</taxon>
        <taxon>malvids</taxon>
        <taxon>Malvales</taxon>
        <taxon>Malvaceae</taxon>
        <taxon>Malvoideae</taxon>
        <taxon>Gossypium</taxon>
    </lineage>
</organism>
<protein>
    <recommendedName>
        <fullName evidence="3">P-type ATPase A domain-containing protein</fullName>
    </recommendedName>
</protein>
<gene>
    <name evidence="4" type="ORF">GOBAR_AA29561</name>
</gene>
<evidence type="ECO:0000313" key="5">
    <source>
        <dbReference type="Proteomes" id="UP000239757"/>
    </source>
</evidence>
<feature type="chain" id="PRO_5015190662" description="P-type ATPase A domain-containing protein" evidence="2">
    <location>
        <begin position="18"/>
        <end position="135"/>
    </location>
</feature>
<dbReference type="PANTHER" id="PTHR24093">
    <property type="entry name" value="CATION TRANSPORTING ATPASE"/>
    <property type="match status" value="1"/>
</dbReference>
<sequence>MTVMILGVCALVSLIVGLIIEGWPKETHDGLGIVAIQEFGQREKENHHSSNKKCIRQKMSIYDLLPGDIVHLNIGDQVPVDGLFVSGFSVLIDESSLTGKSEPIMVNADNPFMLSGTKFQNGSSKMMVTSVGMRK</sequence>
<dbReference type="Proteomes" id="UP000239757">
    <property type="component" value="Unassembled WGS sequence"/>
</dbReference>
<evidence type="ECO:0000259" key="3">
    <source>
        <dbReference type="Pfam" id="PF00122"/>
    </source>
</evidence>
<name>A0A2P5WJ55_GOSBA</name>
<feature type="domain" description="P-type ATPase A" evidence="3">
    <location>
        <begin position="57"/>
        <end position="134"/>
    </location>
</feature>
<dbReference type="GO" id="GO:0005388">
    <property type="term" value="F:P-type calcium transporter activity"/>
    <property type="evidence" value="ECO:0007669"/>
    <property type="project" value="TreeGrafter"/>
</dbReference>
<evidence type="ECO:0000256" key="1">
    <source>
        <dbReference type="ARBA" id="ARBA00022842"/>
    </source>
</evidence>
<dbReference type="Pfam" id="PF00122">
    <property type="entry name" value="E1-E2_ATPase"/>
    <property type="match status" value="1"/>
</dbReference>
<dbReference type="PANTHER" id="PTHR24093:SF474">
    <property type="entry name" value="CALCIUM-TRANSPORTING ATPASE 2, PLASMA MEMBRANE-TYPE"/>
    <property type="match status" value="1"/>
</dbReference>
<proteinExistence type="predicted"/>
<accession>A0A2P5WJ55</accession>
<reference evidence="4 5" key="1">
    <citation type="submission" date="2015-01" db="EMBL/GenBank/DDBJ databases">
        <title>Genome of allotetraploid Gossypium barbadense reveals genomic plasticity and fiber elongation in cotton evolution.</title>
        <authorList>
            <person name="Chen X."/>
            <person name="Liu X."/>
            <person name="Zhao B."/>
            <person name="Zheng H."/>
            <person name="Hu Y."/>
            <person name="Lu G."/>
            <person name="Yang C."/>
            <person name="Chen J."/>
            <person name="Shan C."/>
            <person name="Zhang L."/>
            <person name="Zhou Y."/>
            <person name="Wang L."/>
            <person name="Guo W."/>
            <person name="Bai Y."/>
            <person name="Ruan J."/>
            <person name="Shangguan X."/>
            <person name="Mao Y."/>
            <person name="Jiang J."/>
            <person name="Zhu Y."/>
            <person name="Lei J."/>
            <person name="Kang H."/>
            <person name="Chen S."/>
            <person name="He X."/>
            <person name="Wang R."/>
            <person name="Wang Y."/>
            <person name="Chen J."/>
            <person name="Wang L."/>
            <person name="Yu S."/>
            <person name="Wang B."/>
            <person name="Wei J."/>
            <person name="Song S."/>
            <person name="Lu X."/>
            <person name="Gao Z."/>
            <person name="Gu W."/>
            <person name="Deng X."/>
            <person name="Ma D."/>
            <person name="Wang S."/>
            <person name="Liang W."/>
            <person name="Fang L."/>
            <person name="Cai C."/>
            <person name="Zhu X."/>
            <person name="Zhou B."/>
            <person name="Zhang Y."/>
            <person name="Chen Z."/>
            <person name="Xu S."/>
            <person name="Zhu R."/>
            <person name="Wang S."/>
            <person name="Zhang T."/>
            <person name="Zhao G."/>
        </authorList>
    </citation>
    <scope>NUCLEOTIDE SEQUENCE [LARGE SCALE GENOMIC DNA]</scope>
    <source>
        <strain evidence="5">cv. Xinhai21</strain>
        <tissue evidence="4">Leaf</tissue>
    </source>
</reference>
<dbReference type="Gene3D" id="2.70.150.10">
    <property type="entry name" value="Calcium-transporting ATPase, cytoplasmic transduction domain A"/>
    <property type="match status" value="1"/>
</dbReference>
<keyword evidence="1" id="KW-0460">Magnesium</keyword>
<dbReference type="EMBL" id="KZ667424">
    <property type="protein sequence ID" value="PPR91122.1"/>
    <property type="molecule type" value="Genomic_DNA"/>
</dbReference>
<feature type="signal peptide" evidence="2">
    <location>
        <begin position="1"/>
        <end position="17"/>
    </location>
</feature>
<dbReference type="AlphaFoldDB" id="A0A2P5WJ55"/>
<evidence type="ECO:0000256" key="2">
    <source>
        <dbReference type="SAM" id="SignalP"/>
    </source>
</evidence>
<dbReference type="OrthoDB" id="116380at2759"/>